<dbReference type="eggNOG" id="COG1943">
    <property type="taxonomic scope" value="Bacteria"/>
</dbReference>
<evidence type="ECO:0000313" key="4">
    <source>
        <dbReference type="Proteomes" id="UP000027337"/>
    </source>
</evidence>
<gene>
    <name evidence="3" type="ORF">PM02_01630</name>
</gene>
<proteinExistence type="predicted"/>
<dbReference type="PANTHER" id="PTHR36966">
    <property type="entry name" value="REP-ASSOCIATED TYROSINE TRANSPOSASE"/>
    <property type="match status" value="1"/>
</dbReference>
<comment type="caution">
    <text evidence="3">The sequence shown here is derived from an EMBL/GenBank/DDBJ whole genome shotgun (WGS) entry which is preliminary data.</text>
</comment>
<dbReference type="SMART" id="SM01321">
    <property type="entry name" value="Y1_Tnp"/>
    <property type="match status" value="1"/>
</dbReference>
<dbReference type="InterPro" id="IPR052715">
    <property type="entry name" value="RAYT_transposase"/>
</dbReference>
<dbReference type="NCBIfam" id="NF047646">
    <property type="entry name" value="REP_Tyr_transpos"/>
    <property type="match status" value="1"/>
</dbReference>
<sequence length="184" mass="20871">MQDLTPPAFAPSRVFFTLRLADPESDLLIRRIGKLRSAMRSTLRHHRFRIDAIAVLPATIHMIWTLPPDDTDIANRIGMLKARFSRHLPPAPYRSPSQIKKGEKGIWQRGYWCHALRTSSDFVRHRGLVYHSPVQAGLCQTPQDWQYSSIHRDLARGHPPPAPLGPKAAVSPTAPHQEMSRLVL</sequence>
<feature type="region of interest" description="Disordered" evidence="1">
    <location>
        <begin position="155"/>
        <end position="184"/>
    </location>
</feature>
<dbReference type="GO" id="GO:0006313">
    <property type="term" value="P:DNA transposition"/>
    <property type="evidence" value="ECO:0007669"/>
    <property type="project" value="InterPro"/>
</dbReference>
<dbReference type="InterPro" id="IPR036515">
    <property type="entry name" value="Transposase_17_sf"/>
</dbReference>
<evidence type="ECO:0000256" key="1">
    <source>
        <dbReference type="SAM" id="MobiDB-lite"/>
    </source>
</evidence>
<dbReference type="RefSeq" id="WP_051583978.1">
    <property type="nucleotide sequence ID" value="NZ_JEMU01000001.1"/>
</dbReference>
<protein>
    <recommendedName>
        <fullName evidence="2">Transposase IS200-like domain-containing protein</fullName>
    </recommendedName>
</protein>
<keyword evidence="4" id="KW-1185">Reference proteome</keyword>
<dbReference type="PANTHER" id="PTHR36966:SF1">
    <property type="entry name" value="REP-ASSOCIATED TYROSINE TRANSPOSASE"/>
    <property type="match status" value="1"/>
</dbReference>
<dbReference type="Proteomes" id="UP000027337">
    <property type="component" value="Unassembled WGS sequence"/>
</dbReference>
<evidence type="ECO:0000259" key="2">
    <source>
        <dbReference type="SMART" id="SM01321"/>
    </source>
</evidence>
<organism evidence="3 4">
    <name type="scientific">Sulfitobacter mediterraneus</name>
    <dbReference type="NCBI Taxonomy" id="83219"/>
    <lineage>
        <taxon>Bacteria</taxon>
        <taxon>Pseudomonadati</taxon>
        <taxon>Pseudomonadota</taxon>
        <taxon>Alphaproteobacteria</taxon>
        <taxon>Rhodobacterales</taxon>
        <taxon>Roseobacteraceae</taxon>
        <taxon>Sulfitobacter</taxon>
    </lineage>
</organism>
<feature type="domain" description="Transposase IS200-like" evidence="2">
    <location>
        <begin position="10"/>
        <end position="131"/>
    </location>
</feature>
<dbReference type="GO" id="GO:0004803">
    <property type="term" value="F:transposase activity"/>
    <property type="evidence" value="ECO:0007669"/>
    <property type="project" value="InterPro"/>
</dbReference>
<dbReference type="InterPro" id="IPR002686">
    <property type="entry name" value="Transposase_17"/>
</dbReference>
<dbReference type="SUPFAM" id="SSF143422">
    <property type="entry name" value="Transposase IS200-like"/>
    <property type="match status" value="1"/>
</dbReference>
<dbReference type="EMBL" id="JEMU01000001">
    <property type="protein sequence ID" value="KAJ04934.1"/>
    <property type="molecule type" value="Genomic_DNA"/>
</dbReference>
<name>A0A061SXR0_9RHOB</name>
<reference evidence="3 4" key="1">
    <citation type="journal article" date="2014" name="Genome Announc.">
        <title>Draft Genome Sequences of Two Isolates of the Roseobacter Group, Sulfitobacter sp. Strains 3SOLIMAR09 and 1FIGIMAR09, from Harbors of Mallorca Island (Mediterranean Sea).</title>
        <authorList>
            <person name="Mas-Llado M."/>
            <person name="Pina-Villalonga J.M."/>
            <person name="Brunet-Galmes I."/>
            <person name="Nogales B."/>
            <person name="Bosch R."/>
        </authorList>
    </citation>
    <scope>NUCLEOTIDE SEQUENCE [LARGE SCALE GENOMIC DNA]</scope>
    <source>
        <strain evidence="3 4">1FIGIMAR09</strain>
    </source>
</reference>
<dbReference type="AlphaFoldDB" id="A0A061SXR0"/>
<evidence type="ECO:0000313" key="3">
    <source>
        <dbReference type="EMBL" id="KAJ04934.1"/>
    </source>
</evidence>
<dbReference type="GO" id="GO:0043565">
    <property type="term" value="F:sequence-specific DNA binding"/>
    <property type="evidence" value="ECO:0007669"/>
    <property type="project" value="TreeGrafter"/>
</dbReference>
<dbReference type="Gene3D" id="3.30.70.1290">
    <property type="entry name" value="Transposase IS200-like"/>
    <property type="match status" value="1"/>
</dbReference>
<accession>A0A061SXR0</accession>
<dbReference type="STRING" id="83219.PM02_01630"/>